<feature type="compositionally biased region" description="Low complexity" evidence="1">
    <location>
        <begin position="76"/>
        <end position="98"/>
    </location>
</feature>
<dbReference type="EnsemblPlants" id="LPERR05G10440.5">
    <property type="protein sequence ID" value="LPERR05G10440.5"/>
    <property type="gene ID" value="LPERR05G10440"/>
</dbReference>
<dbReference type="Gramene" id="LPERR05G10440.5">
    <property type="protein sequence ID" value="LPERR05G10440.5"/>
    <property type="gene ID" value="LPERR05G10440"/>
</dbReference>
<evidence type="ECO:0000313" key="2">
    <source>
        <dbReference type="EnsemblPlants" id="LPERR05G10440.5"/>
    </source>
</evidence>
<protein>
    <submittedName>
        <fullName evidence="2">Uncharacterized protein</fullName>
    </submittedName>
</protein>
<keyword evidence="3" id="KW-1185">Reference proteome</keyword>
<feature type="region of interest" description="Disordered" evidence="1">
    <location>
        <begin position="75"/>
        <end position="108"/>
    </location>
</feature>
<dbReference type="AlphaFoldDB" id="A0A0D9WFK4"/>
<organism evidence="2 3">
    <name type="scientific">Leersia perrieri</name>
    <dbReference type="NCBI Taxonomy" id="77586"/>
    <lineage>
        <taxon>Eukaryota</taxon>
        <taxon>Viridiplantae</taxon>
        <taxon>Streptophyta</taxon>
        <taxon>Embryophyta</taxon>
        <taxon>Tracheophyta</taxon>
        <taxon>Spermatophyta</taxon>
        <taxon>Magnoliopsida</taxon>
        <taxon>Liliopsida</taxon>
        <taxon>Poales</taxon>
        <taxon>Poaceae</taxon>
        <taxon>BOP clade</taxon>
        <taxon>Oryzoideae</taxon>
        <taxon>Oryzeae</taxon>
        <taxon>Oryzinae</taxon>
        <taxon>Leersia</taxon>
    </lineage>
</organism>
<feature type="region of interest" description="Disordered" evidence="1">
    <location>
        <begin position="149"/>
        <end position="185"/>
    </location>
</feature>
<reference evidence="2" key="3">
    <citation type="submission" date="2015-04" db="UniProtKB">
        <authorList>
            <consortium name="EnsemblPlants"/>
        </authorList>
    </citation>
    <scope>IDENTIFICATION</scope>
</reference>
<dbReference type="HOGENOM" id="CLU_125667_0_0_1"/>
<dbReference type="Proteomes" id="UP000032180">
    <property type="component" value="Chromosome 5"/>
</dbReference>
<reference evidence="2 3" key="1">
    <citation type="submission" date="2012-08" db="EMBL/GenBank/DDBJ databases">
        <title>Oryza genome evolution.</title>
        <authorList>
            <person name="Wing R.A."/>
        </authorList>
    </citation>
    <scope>NUCLEOTIDE SEQUENCE</scope>
</reference>
<evidence type="ECO:0000256" key="1">
    <source>
        <dbReference type="SAM" id="MobiDB-lite"/>
    </source>
</evidence>
<accession>A0A0D9WFK4</accession>
<proteinExistence type="predicted"/>
<sequence length="185" mass="19663">MTANCMFFRPEGGEWKKRQIAEQSSTAMPRRLRLQARTANSTSRFAAFSLSGVVATICTASSFDTTLGLKSTVSCTAARSPSPPSSSATASTARESPTLARTRRSPCLTRESAVHPLWTASRRRLARSSPSTAAQAARYDCLHRSSWHSPSLFSPPSISAAASVTASRRRSSSAAGSDSLTAFAT</sequence>
<reference evidence="3" key="2">
    <citation type="submission" date="2013-12" db="EMBL/GenBank/DDBJ databases">
        <authorList>
            <person name="Yu Y."/>
            <person name="Lee S."/>
            <person name="de Baynast K."/>
            <person name="Wissotski M."/>
            <person name="Liu L."/>
            <person name="Talag J."/>
            <person name="Goicoechea J."/>
            <person name="Angelova A."/>
            <person name="Jetty R."/>
            <person name="Kudrna D."/>
            <person name="Golser W."/>
            <person name="Rivera L."/>
            <person name="Zhang J."/>
            <person name="Wing R."/>
        </authorList>
    </citation>
    <scope>NUCLEOTIDE SEQUENCE</scope>
</reference>
<evidence type="ECO:0000313" key="3">
    <source>
        <dbReference type="Proteomes" id="UP000032180"/>
    </source>
</evidence>
<name>A0A0D9WFK4_9ORYZ</name>
<feature type="compositionally biased region" description="Low complexity" evidence="1">
    <location>
        <begin position="149"/>
        <end position="179"/>
    </location>
</feature>